<dbReference type="GO" id="GO:0005737">
    <property type="term" value="C:cytoplasm"/>
    <property type="evidence" value="ECO:0007669"/>
    <property type="project" value="UniProtKB-SubCell"/>
</dbReference>
<dbReference type="PANTHER" id="PTHR33164">
    <property type="entry name" value="TRANSCRIPTIONAL REGULATOR, MARR FAMILY"/>
    <property type="match status" value="1"/>
</dbReference>
<keyword evidence="4" id="KW-0238">DNA-binding</keyword>
<dbReference type="FunFam" id="1.10.10.10:FF:000163">
    <property type="entry name" value="MarR family transcriptional regulator"/>
    <property type="match status" value="1"/>
</dbReference>
<dbReference type="GO" id="GO:0003677">
    <property type="term" value="F:DNA binding"/>
    <property type="evidence" value="ECO:0007669"/>
    <property type="project" value="UniProtKB-KW"/>
</dbReference>
<evidence type="ECO:0000256" key="5">
    <source>
        <dbReference type="ARBA" id="ARBA00023163"/>
    </source>
</evidence>
<keyword evidence="5" id="KW-0804">Transcription</keyword>
<dbReference type="PRINTS" id="PR00598">
    <property type="entry name" value="HTHMARR"/>
</dbReference>
<evidence type="ECO:0000313" key="7">
    <source>
        <dbReference type="EMBL" id="KIQ36272.1"/>
    </source>
</evidence>
<comment type="subcellular location">
    <subcellularLocation>
        <location evidence="1">Cytoplasm</location>
    </subcellularLocation>
</comment>
<dbReference type="SMART" id="SM00347">
    <property type="entry name" value="HTH_MARR"/>
    <property type="match status" value="1"/>
</dbReference>
<evidence type="ECO:0000256" key="1">
    <source>
        <dbReference type="ARBA" id="ARBA00004496"/>
    </source>
</evidence>
<proteinExistence type="predicted"/>
<evidence type="ECO:0000256" key="2">
    <source>
        <dbReference type="ARBA" id="ARBA00022490"/>
    </source>
</evidence>
<dbReference type="PROSITE" id="PS50995">
    <property type="entry name" value="HTH_MARR_2"/>
    <property type="match status" value="1"/>
</dbReference>
<dbReference type="Gene3D" id="1.10.10.10">
    <property type="entry name" value="Winged helix-like DNA-binding domain superfamily/Winged helix DNA-binding domain"/>
    <property type="match status" value="1"/>
</dbReference>
<dbReference type="GO" id="GO:0003700">
    <property type="term" value="F:DNA-binding transcription factor activity"/>
    <property type="evidence" value="ECO:0007669"/>
    <property type="project" value="InterPro"/>
</dbReference>
<dbReference type="InterPro" id="IPR039422">
    <property type="entry name" value="MarR/SlyA-like"/>
</dbReference>
<keyword evidence="2" id="KW-0963">Cytoplasm</keyword>
<dbReference type="AlphaFoldDB" id="A0A0D0LDM6"/>
<evidence type="ECO:0000313" key="8">
    <source>
        <dbReference type="Proteomes" id="UP000032067"/>
    </source>
</evidence>
<dbReference type="InterPro" id="IPR036390">
    <property type="entry name" value="WH_DNA-bd_sf"/>
</dbReference>
<accession>A0A0D0LDM6</accession>
<dbReference type="GO" id="GO:0006950">
    <property type="term" value="P:response to stress"/>
    <property type="evidence" value="ECO:0007669"/>
    <property type="project" value="TreeGrafter"/>
</dbReference>
<dbReference type="Proteomes" id="UP000032067">
    <property type="component" value="Unassembled WGS sequence"/>
</dbReference>
<comment type="caution">
    <text evidence="7">The sequence shown here is derived from an EMBL/GenBank/DDBJ whole genome shotgun (WGS) entry which is preliminary data.</text>
</comment>
<organism evidence="7 8">
    <name type="scientific">Variovorax paradoxus</name>
    <dbReference type="NCBI Taxonomy" id="34073"/>
    <lineage>
        <taxon>Bacteria</taxon>
        <taxon>Pseudomonadati</taxon>
        <taxon>Pseudomonadota</taxon>
        <taxon>Betaproteobacteria</taxon>
        <taxon>Burkholderiales</taxon>
        <taxon>Comamonadaceae</taxon>
        <taxon>Variovorax</taxon>
    </lineage>
</organism>
<dbReference type="InterPro" id="IPR055166">
    <property type="entry name" value="Transc_reg_Sar_Rot_HTH"/>
</dbReference>
<reference evidence="7 8" key="1">
    <citation type="submission" date="2014-12" db="EMBL/GenBank/DDBJ databases">
        <title>16Stimator: statistical estimation of ribosomal gene copy numbers from draft genome assemblies.</title>
        <authorList>
            <person name="Perisin M.A."/>
            <person name="Vetter M."/>
            <person name="Gilbert J.A."/>
            <person name="Bergelson J."/>
        </authorList>
    </citation>
    <scope>NUCLEOTIDE SEQUENCE [LARGE SCALE GENOMIC DNA]</scope>
    <source>
        <strain evidence="7 8">MEDvA23</strain>
    </source>
</reference>
<evidence type="ECO:0000256" key="3">
    <source>
        <dbReference type="ARBA" id="ARBA00023015"/>
    </source>
</evidence>
<dbReference type="Pfam" id="PF22381">
    <property type="entry name" value="Staph_reg_Sar_Rot"/>
    <property type="match status" value="1"/>
</dbReference>
<gene>
    <name evidence="7" type="ORF">RT97_02365</name>
</gene>
<dbReference type="SUPFAM" id="SSF46785">
    <property type="entry name" value="Winged helix' DNA-binding domain"/>
    <property type="match status" value="1"/>
</dbReference>
<dbReference type="PANTHER" id="PTHR33164:SF5">
    <property type="entry name" value="ORGANIC HYDROPEROXIDE RESISTANCE TRANSCRIPTIONAL REGULATOR"/>
    <property type="match status" value="1"/>
</dbReference>
<name>A0A0D0LDM6_VARPD</name>
<protein>
    <submittedName>
        <fullName evidence="7">MarR family transcriptional regulator</fullName>
    </submittedName>
</protein>
<evidence type="ECO:0000256" key="4">
    <source>
        <dbReference type="ARBA" id="ARBA00023125"/>
    </source>
</evidence>
<dbReference type="EMBL" id="JXQQ01000007">
    <property type="protein sequence ID" value="KIQ36272.1"/>
    <property type="molecule type" value="Genomic_DNA"/>
</dbReference>
<keyword evidence="3" id="KW-0805">Transcription regulation</keyword>
<dbReference type="InterPro" id="IPR036388">
    <property type="entry name" value="WH-like_DNA-bd_sf"/>
</dbReference>
<feature type="domain" description="HTH marR-type" evidence="6">
    <location>
        <begin position="29"/>
        <end position="165"/>
    </location>
</feature>
<sequence>MRSNIRPMPSKRPAAPPVEAARTNPLALDEQLCFAVYSTMLSLNKVYRGLLHDLDLTYLQYLVMLVLWEKDGINVSEICGRLSLETTTLTPLLKRLETRGLIQRVRSASDERQVIVSLTTEGRALHKKARALPACVAEAMALEPGEIGKLRDELLALRSNLDRYA</sequence>
<dbReference type="InterPro" id="IPR000835">
    <property type="entry name" value="HTH_MarR-typ"/>
</dbReference>
<evidence type="ECO:0000259" key="6">
    <source>
        <dbReference type="PROSITE" id="PS50995"/>
    </source>
</evidence>